<evidence type="ECO:0000313" key="1">
    <source>
        <dbReference type="EMBL" id="KAE8129715.1"/>
    </source>
</evidence>
<dbReference type="AlphaFoldDB" id="A0A5N6S2H9"/>
<dbReference type="Proteomes" id="UP000325415">
    <property type="component" value="Unassembled WGS sequence"/>
</dbReference>
<sequence length="107" mass="11961">MVNYFTELRAQDGDSSLRSLAARSGLKHTRLGDLFNMQNGTPTLQEFIDLCILFGVDPSGSLKIILDRVESERQRLISDVADHPENYDIAALHDSSKRLEREGGDGR</sequence>
<evidence type="ECO:0008006" key="3">
    <source>
        <dbReference type="Google" id="ProtNLM"/>
    </source>
</evidence>
<accession>A0A5N6S2H9</accession>
<evidence type="ECO:0000313" key="2">
    <source>
        <dbReference type="Proteomes" id="UP000325415"/>
    </source>
</evidence>
<comment type="caution">
    <text evidence="1">The sequence shown here is derived from an EMBL/GenBank/DDBJ whole genome shotgun (WGS) entry which is preliminary data.</text>
</comment>
<gene>
    <name evidence="1" type="ORF">DDE84_02640</name>
</gene>
<organism evidence="1 2">
    <name type="scientific">Bifidobacterium tibiigranuli</name>
    <dbReference type="NCBI Taxonomy" id="2172043"/>
    <lineage>
        <taxon>Bacteria</taxon>
        <taxon>Bacillati</taxon>
        <taxon>Actinomycetota</taxon>
        <taxon>Actinomycetes</taxon>
        <taxon>Bifidobacteriales</taxon>
        <taxon>Bifidobacteriaceae</taxon>
        <taxon>Bifidobacterium</taxon>
    </lineage>
</organism>
<dbReference type="EMBL" id="QDAG01000002">
    <property type="protein sequence ID" value="KAE8129715.1"/>
    <property type="molecule type" value="Genomic_DNA"/>
</dbReference>
<name>A0A5N6S2H9_9BIFI</name>
<proteinExistence type="predicted"/>
<protein>
    <recommendedName>
        <fullName evidence="3">XRE family transcriptional regulator</fullName>
    </recommendedName>
</protein>
<reference evidence="1 2" key="1">
    <citation type="submission" date="2018-04" db="EMBL/GenBank/DDBJ databases">
        <authorList>
            <person name="Eckel V.P."/>
            <person name="Vogel R.F."/>
        </authorList>
    </citation>
    <scope>NUCLEOTIDE SEQUENCE [LARGE SCALE GENOMIC DNA]</scope>
    <source>
        <strain evidence="2">TMW 2.1764</strain>
    </source>
</reference>
<keyword evidence="2" id="KW-1185">Reference proteome</keyword>